<organism evidence="1 2">
    <name type="scientific">Datura stramonium</name>
    <name type="common">Jimsonweed</name>
    <name type="synonym">Common thornapple</name>
    <dbReference type="NCBI Taxonomy" id="4076"/>
    <lineage>
        <taxon>Eukaryota</taxon>
        <taxon>Viridiplantae</taxon>
        <taxon>Streptophyta</taxon>
        <taxon>Embryophyta</taxon>
        <taxon>Tracheophyta</taxon>
        <taxon>Spermatophyta</taxon>
        <taxon>Magnoliopsida</taxon>
        <taxon>eudicotyledons</taxon>
        <taxon>Gunneridae</taxon>
        <taxon>Pentapetalae</taxon>
        <taxon>asterids</taxon>
        <taxon>lamiids</taxon>
        <taxon>Solanales</taxon>
        <taxon>Solanaceae</taxon>
        <taxon>Solanoideae</taxon>
        <taxon>Datureae</taxon>
        <taxon>Datura</taxon>
    </lineage>
</organism>
<protein>
    <submittedName>
        <fullName evidence="1">Uncharacterized protein</fullName>
    </submittedName>
</protein>
<evidence type="ECO:0000313" key="1">
    <source>
        <dbReference type="EMBL" id="MCD9561124.1"/>
    </source>
</evidence>
<dbReference type="SUPFAM" id="SSF52029">
    <property type="entry name" value="GroEL apical domain-like"/>
    <property type="match status" value="1"/>
</dbReference>
<sequence length="343" mass="39182">MPTEVQIIESANVNSISIEEEMFFNQMDIKELLEFEWSPEIQEVIVTVKSKISEIEDYFGWYYISCNESVDVLLDDREDLEEELYVSNGAKKDVNVEFVNFENNRVMWLPPKPEDEEDEKKALIYDDDDDGGDDVGEWGLWSSRSFESGEYRSRDRPNEEQENVVKNVVDGHFRALGMDHLKMVVAKIDVHQPDVLLVEKSVSHYAQENLLAEDRSLVLTIKRTLLERIAHCTAYHLALETSFLANEGPSELPLSSPIIVALLDKSSTIGRSISIIPGFTIPYIEKTQSALRVGAPQISYNIPTTDLIKIANLCAQKMGLIEFPNQLLHRKSFFRPHLIIKAF</sequence>
<dbReference type="PANTHER" id="PTHR45748">
    <property type="entry name" value="1-PHOSPHATIDYLINOSITOL 3-PHOSPHATE 5-KINASE-RELATED"/>
    <property type="match status" value="1"/>
</dbReference>
<dbReference type="EMBL" id="JACEIK010002430">
    <property type="protein sequence ID" value="MCD9561124.1"/>
    <property type="molecule type" value="Genomic_DNA"/>
</dbReference>
<dbReference type="InterPro" id="IPR027409">
    <property type="entry name" value="GroEL-like_apical_dom_sf"/>
</dbReference>
<dbReference type="Proteomes" id="UP000823775">
    <property type="component" value="Unassembled WGS sequence"/>
</dbReference>
<comment type="caution">
    <text evidence="1">The sequence shown here is derived from an EMBL/GenBank/DDBJ whole genome shotgun (WGS) entry which is preliminary data.</text>
</comment>
<proteinExistence type="predicted"/>
<evidence type="ECO:0000313" key="2">
    <source>
        <dbReference type="Proteomes" id="UP000823775"/>
    </source>
</evidence>
<name>A0ABS8UST9_DATST</name>
<dbReference type="PANTHER" id="PTHR45748:SF7">
    <property type="entry name" value="1-PHOSPHATIDYLINOSITOL 3-PHOSPHATE 5-KINASE-RELATED"/>
    <property type="match status" value="1"/>
</dbReference>
<accession>A0ABS8UST9</accession>
<keyword evidence="2" id="KW-1185">Reference proteome</keyword>
<reference evidence="1 2" key="1">
    <citation type="journal article" date="2021" name="BMC Genomics">
        <title>Datura genome reveals duplications of psychoactive alkaloid biosynthetic genes and high mutation rate following tissue culture.</title>
        <authorList>
            <person name="Rajewski A."/>
            <person name="Carter-House D."/>
            <person name="Stajich J."/>
            <person name="Litt A."/>
        </authorList>
    </citation>
    <scope>NUCLEOTIDE SEQUENCE [LARGE SCALE GENOMIC DNA]</scope>
    <source>
        <strain evidence="1">AR-01</strain>
    </source>
</reference>
<gene>
    <name evidence="1" type="ORF">HAX54_020097</name>
</gene>
<dbReference type="Gene3D" id="3.50.7.10">
    <property type="entry name" value="GroEL"/>
    <property type="match status" value="1"/>
</dbReference>